<sequence>MKLKTSSFRDTTPSDFVFSADRLVKLYSVKVTQMNSFLQIRCVVEESLNLLPYIACKIVTPTGMSIIDISYLCYLMKPGGCTYEGVEFSKGNCGVSIIRSGEVMEKGLRECCRSIRIGKILVQKSSEADEVQIVYAKLISDIHKRKVLLMYPIMNTGNTVIKAVDILRDHKCDEQNIILMNLFCTPSSKIIFLLSFRLIIITE</sequence>
<organism evidence="4">
    <name type="scientific">Soboliphyme baturini</name>
    <dbReference type="NCBI Taxonomy" id="241478"/>
    <lineage>
        <taxon>Eukaryota</taxon>
        <taxon>Metazoa</taxon>
        <taxon>Ecdysozoa</taxon>
        <taxon>Nematoda</taxon>
        <taxon>Enoplea</taxon>
        <taxon>Dorylaimia</taxon>
        <taxon>Dioctophymatida</taxon>
        <taxon>Dioctophymatoidea</taxon>
        <taxon>Soboliphymatidae</taxon>
        <taxon>Soboliphyme</taxon>
    </lineage>
</organism>
<reference evidence="4" key="1">
    <citation type="submission" date="2016-06" db="UniProtKB">
        <authorList>
            <consortium name="WormBaseParasite"/>
        </authorList>
    </citation>
    <scope>IDENTIFICATION</scope>
</reference>
<gene>
    <name evidence="2" type="ORF">SBAD_LOCUS2883</name>
</gene>
<dbReference type="Gene3D" id="3.40.50.2020">
    <property type="match status" value="1"/>
</dbReference>
<accession>A0A183IGY8</accession>
<name>A0A183IGY8_9BILA</name>
<evidence type="ECO:0000313" key="4">
    <source>
        <dbReference type="WBParaSite" id="SBAD_0000302201-mRNA-1"/>
    </source>
</evidence>
<dbReference type="EMBL" id="UZAM01007458">
    <property type="protein sequence ID" value="VDO99251.1"/>
    <property type="molecule type" value="Genomic_DNA"/>
</dbReference>
<dbReference type="AlphaFoldDB" id="A0A183IGY8"/>
<dbReference type="Proteomes" id="UP000270296">
    <property type="component" value="Unassembled WGS sequence"/>
</dbReference>
<protein>
    <submittedName>
        <fullName evidence="4">Uracil phosphoribosyltransferase homolog</fullName>
    </submittedName>
</protein>
<keyword evidence="3" id="KW-1185">Reference proteome</keyword>
<evidence type="ECO:0000313" key="3">
    <source>
        <dbReference type="Proteomes" id="UP000270296"/>
    </source>
</evidence>
<feature type="domain" description="Phosphoribosyltransferase" evidence="1">
    <location>
        <begin position="77"/>
        <end position="186"/>
    </location>
</feature>
<proteinExistence type="predicted"/>
<evidence type="ECO:0000313" key="2">
    <source>
        <dbReference type="EMBL" id="VDO99251.1"/>
    </source>
</evidence>
<dbReference type="CDD" id="cd06223">
    <property type="entry name" value="PRTases_typeI"/>
    <property type="match status" value="1"/>
</dbReference>
<dbReference type="Pfam" id="PF14681">
    <property type="entry name" value="UPRTase"/>
    <property type="match status" value="1"/>
</dbReference>
<dbReference type="SUPFAM" id="SSF53271">
    <property type="entry name" value="PRTase-like"/>
    <property type="match status" value="1"/>
</dbReference>
<dbReference type="WBParaSite" id="SBAD_0000302201-mRNA-1">
    <property type="protein sequence ID" value="SBAD_0000302201-mRNA-1"/>
    <property type="gene ID" value="SBAD_0000302201"/>
</dbReference>
<reference evidence="2 3" key="2">
    <citation type="submission" date="2018-11" db="EMBL/GenBank/DDBJ databases">
        <authorList>
            <consortium name="Pathogen Informatics"/>
        </authorList>
    </citation>
    <scope>NUCLEOTIDE SEQUENCE [LARGE SCALE GENOMIC DNA]</scope>
</reference>
<dbReference type="InterPro" id="IPR000836">
    <property type="entry name" value="PRTase_dom"/>
</dbReference>
<dbReference type="InterPro" id="IPR029057">
    <property type="entry name" value="PRTase-like"/>
</dbReference>
<dbReference type="OrthoDB" id="106623at2759"/>
<evidence type="ECO:0000259" key="1">
    <source>
        <dbReference type="Pfam" id="PF14681"/>
    </source>
</evidence>